<dbReference type="AlphaFoldDB" id="A0A2P6M5F9"/>
<proteinExistence type="predicted"/>
<name>A0A2P6M5F9_9GAMM</name>
<dbReference type="EMBL" id="PVLF01000035">
    <property type="protein sequence ID" value="PRH81240.1"/>
    <property type="molecule type" value="Genomic_DNA"/>
</dbReference>
<evidence type="ECO:0000313" key="2">
    <source>
        <dbReference type="Proteomes" id="UP000241736"/>
    </source>
</evidence>
<reference evidence="1 2" key="1">
    <citation type="submission" date="2018-03" db="EMBL/GenBank/DDBJ databases">
        <title>Arenimonas caeni sp. nov., isolated from activated sludge.</title>
        <authorList>
            <person name="Liu H."/>
        </authorList>
    </citation>
    <scope>NUCLEOTIDE SEQUENCE [LARGE SCALE GENOMIC DNA]</scope>
    <source>
        <strain evidence="2">z29</strain>
    </source>
</reference>
<organism evidence="1 2">
    <name type="scientific">Arenimonas caeni</name>
    <dbReference type="NCBI Taxonomy" id="2058085"/>
    <lineage>
        <taxon>Bacteria</taxon>
        <taxon>Pseudomonadati</taxon>
        <taxon>Pseudomonadota</taxon>
        <taxon>Gammaproteobacteria</taxon>
        <taxon>Lysobacterales</taxon>
        <taxon>Lysobacteraceae</taxon>
        <taxon>Arenimonas</taxon>
    </lineage>
</organism>
<sequence length="432" mass="48122">MKVGCDDLAQYFESIDLNEVLRDINEDRSVAGFPLLNDLDPLEDELAKLRRAYVQSMVQALDRLPSSELVEVVTELVEEATSYGVEPASALIGDLVEVYERRVGGFLESEAEDIEKLIDATKARAEEGAEAGEIDALTTRILERAQHWDEKAQPVQVLMESRGLEHRVSVRLALALRGLAIELFNEHDYLNISKRISDRLREIFAEVPEIAERVEQDIEALVEIADARRNEAVRSKKEQEEFAASIAYEATFGLLIKDTFRLSTNGVSWKGSSLSLEEVDGISWGGLRGDYKTTFDVRIYSPRGTLFVEFSDESKFGPMIERLWKAVGVRLLIELLQTLRSGAVMTFGGMRISDRGVVIPVERMFRATQEVFVPWGEARKSSQGGQLVLTSGDGKAKGSIDLRQSKNSPVLSTALDIYWKKGGSTLSSILGK</sequence>
<comment type="caution">
    <text evidence="1">The sequence shown here is derived from an EMBL/GenBank/DDBJ whole genome shotgun (WGS) entry which is preliminary data.</text>
</comment>
<accession>A0A2P6M5F9</accession>
<evidence type="ECO:0000313" key="1">
    <source>
        <dbReference type="EMBL" id="PRH81240.1"/>
    </source>
</evidence>
<gene>
    <name evidence="1" type="ORF">C6N40_13620</name>
</gene>
<keyword evidence="2" id="KW-1185">Reference proteome</keyword>
<protein>
    <submittedName>
        <fullName evidence="1">Uncharacterized protein</fullName>
    </submittedName>
</protein>
<dbReference type="Proteomes" id="UP000241736">
    <property type="component" value="Unassembled WGS sequence"/>
</dbReference>